<dbReference type="UniPathway" id="UPA00796">
    <property type="reaction ID" value="UER00771"/>
</dbReference>
<evidence type="ECO:0000256" key="11">
    <source>
        <dbReference type="ARBA" id="ARBA00023239"/>
    </source>
</evidence>
<dbReference type="SUPFAM" id="SSF51735">
    <property type="entry name" value="NAD(P)-binding Rossmann-fold domains"/>
    <property type="match status" value="1"/>
</dbReference>
<dbReference type="HOGENOM" id="CLU_007383_4_0_7"/>
<dbReference type="PATRIC" id="fig|1184267.3.peg.1495"/>
<dbReference type="KEGG" id="bex:A11Q_1478"/>
<dbReference type="eggNOG" id="COG0451">
    <property type="taxonomic scope" value="Bacteria"/>
</dbReference>
<evidence type="ECO:0000256" key="6">
    <source>
        <dbReference type="ARBA" id="ARBA00022989"/>
    </source>
</evidence>
<comment type="cofactor">
    <cofactor evidence="1">
        <name>NAD(+)</name>
        <dbReference type="ChEBI" id="CHEBI:57540"/>
    </cofactor>
</comment>
<evidence type="ECO:0000256" key="8">
    <source>
        <dbReference type="ARBA" id="ARBA00023034"/>
    </source>
</evidence>
<evidence type="ECO:0000256" key="5">
    <source>
        <dbReference type="ARBA" id="ARBA00022968"/>
    </source>
</evidence>
<dbReference type="STRING" id="1184267.A11Q_1478"/>
<evidence type="ECO:0000256" key="4">
    <source>
        <dbReference type="ARBA" id="ARBA00022793"/>
    </source>
</evidence>
<accession>M4VR89</accession>
<sequence>MNSILITGSAGFIGTHLSEHYLKAGYRVYGVDNYLTGSIQNTDYLLHKYPKNFVFSEQDISDKWTLDSVGIQNLKYVFHLASPASVKLYQKFPIETMQANSIGLENSLQFADHYRARLVFSSTSEIYGSPLSSPQKESDWGHVNSFGPRSCYDESKRFGEALIFSYNQKNQTSHGLVRIFNTYGDRMHPNDDRVINSFLQQALKNEDMTIYGDGQQTRSFCYIDDLVAGLVRYAESNLKQPINLGNDHEVRILDLAKLVLEVTGSKSKIRFEPLPQDDPLQRRPDLTLARQLLEYNPNITLMDGLKKMMSVIDSTQL</sequence>
<dbReference type="GO" id="GO:0048040">
    <property type="term" value="F:UDP-glucuronate decarboxylase activity"/>
    <property type="evidence" value="ECO:0007669"/>
    <property type="project" value="TreeGrafter"/>
</dbReference>
<evidence type="ECO:0000313" key="14">
    <source>
        <dbReference type="EMBL" id="AGH95694.1"/>
    </source>
</evidence>
<dbReference type="GO" id="GO:0033320">
    <property type="term" value="P:UDP-D-xylose biosynthetic process"/>
    <property type="evidence" value="ECO:0007669"/>
    <property type="project" value="UniProtKB-UniPathway"/>
</dbReference>
<keyword evidence="15" id="KW-1185">Reference proteome</keyword>
<feature type="domain" description="NAD-dependent epimerase/dehydratase" evidence="13">
    <location>
        <begin position="4"/>
        <end position="245"/>
    </location>
</feature>
<evidence type="ECO:0000256" key="1">
    <source>
        <dbReference type="ARBA" id="ARBA00001911"/>
    </source>
</evidence>
<comment type="subcellular location">
    <subcellularLocation>
        <location evidence="2">Golgi apparatus membrane</location>
        <topology evidence="2">Single-pass type II membrane protein</topology>
    </subcellularLocation>
    <subcellularLocation>
        <location evidence="12">Golgi apparatus</location>
        <location evidence="12">Golgi stack membrane</location>
    </subcellularLocation>
</comment>
<keyword evidence="11" id="KW-0456">Lyase</keyword>
<dbReference type="FunFam" id="3.40.50.720:FF:000065">
    <property type="entry name" value="UDP-glucuronic acid decarboxylase 1"/>
    <property type="match status" value="1"/>
</dbReference>
<dbReference type="RefSeq" id="WP_015470184.1">
    <property type="nucleotide sequence ID" value="NC_020813.1"/>
</dbReference>
<keyword evidence="9" id="KW-0472">Membrane</keyword>
<protein>
    <recommendedName>
        <fullName evidence="13">NAD-dependent epimerase/dehydratase domain-containing protein</fullName>
    </recommendedName>
</protein>
<keyword evidence="4" id="KW-0210">Decarboxylase</keyword>
<dbReference type="Pfam" id="PF01370">
    <property type="entry name" value="Epimerase"/>
    <property type="match status" value="1"/>
</dbReference>
<dbReference type="GO" id="GO:0042732">
    <property type="term" value="P:D-xylose metabolic process"/>
    <property type="evidence" value="ECO:0007669"/>
    <property type="project" value="InterPro"/>
</dbReference>
<evidence type="ECO:0000256" key="10">
    <source>
        <dbReference type="ARBA" id="ARBA00023180"/>
    </source>
</evidence>
<evidence type="ECO:0000259" key="13">
    <source>
        <dbReference type="Pfam" id="PF01370"/>
    </source>
</evidence>
<dbReference type="Proteomes" id="UP000012040">
    <property type="component" value="Chromosome"/>
</dbReference>
<evidence type="ECO:0000256" key="2">
    <source>
        <dbReference type="ARBA" id="ARBA00004323"/>
    </source>
</evidence>
<dbReference type="PANTHER" id="PTHR43078:SF6">
    <property type="entry name" value="UDP-GLUCURONIC ACID DECARBOXYLASE 1"/>
    <property type="match status" value="1"/>
</dbReference>
<keyword evidence="10" id="KW-0325">Glycoprotein</keyword>
<proteinExistence type="predicted"/>
<dbReference type="AlphaFoldDB" id="M4VR89"/>
<dbReference type="PANTHER" id="PTHR43078">
    <property type="entry name" value="UDP-GLUCURONIC ACID DECARBOXYLASE-RELATED"/>
    <property type="match status" value="1"/>
</dbReference>
<organism evidence="14 15">
    <name type="scientific">Pseudobdellovibrio exovorus JSS</name>
    <dbReference type="NCBI Taxonomy" id="1184267"/>
    <lineage>
        <taxon>Bacteria</taxon>
        <taxon>Pseudomonadati</taxon>
        <taxon>Bdellovibrionota</taxon>
        <taxon>Bdellovibrionia</taxon>
        <taxon>Bdellovibrionales</taxon>
        <taxon>Pseudobdellovibrionaceae</taxon>
        <taxon>Pseudobdellovibrio</taxon>
    </lineage>
</organism>
<evidence type="ECO:0000256" key="7">
    <source>
        <dbReference type="ARBA" id="ARBA00023027"/>
    </source>
</evidence>
<dbReference type="OrthoDB" id="5296314at2"/>
<gene>
    <name evidence="14" type="ORF">A11Q_1478</name>
</gene>
<dbReference type="EMBL" id="CP003537">
    <property type="protein sequence ID" value="AGH95694.1"/>
    <property type="molecule type" value="Genomic_DNA"/>
</dbReference>
<evidence type="ECO:0000256" key="12">
    <source>
        <dbReference type="ARBA" id="ARBA00037859"/>
    </source>
</evidence>
<name>M4VR89_9BACT</name>
<dbReference type="InterPro" id="IPR001509">
    <property type="entry name" value="Epimerase_deHydtase"/>
</dbReference>
<dbReference type="GO" id="GO:0070403">
    <property type="term" value="F:NAD+ binding"/>
    <property type="evidence" value="ECO:0007669"/>
    <property type="project" value="InterPro"/>
</dbReference>
<dbReference type="GO" id="GO:0005737">
    <property type="term" value="C:cytoplasm"/>
    <property type="evidence" value="ECO:0007669"/>
    <property type="project" value="TreeGrafter"/>
</dbReference>
<keyword evidence="5" id="KW-0735">Signal-anchor</keyword>
<evidence type="ECO:0000256" key="9">
    <source>
        <dbReference type="ARBA" id="ARBA00023136"/>
    </source>
</evidence>
<keyword evidence="7" id="KW-0520">NAD</keyword>
<dbReference type="InterPro" id="IPR044516">
    <property type="entry name" value="UXS-like"/>
</dbReference>
<evidence type="ECO:0000313" key="15">
    <source>
        <dbReference type="Proteomes" id="UP000012040"/>
    </source>
</evidence>
<keyword evidence="6" id="KW-1133">Transmembrane helix</keyword>
<dbReference type="Gene3D" id="3.40.50.720">
    <property type="entry name" value="NAD(P)-binding Rossmann-like Domain"/>
    <property type="match status" value="1"/>
</dbReference>
<evidence type="ECO:0000256" key="3">
    <source>
        <dbReference type="ARBA" id="ARBA00022692"/>
    </source>
</evidence>
<keyword evidence="3" id="KW-0812">Transmembrane</keyword>
<dbReference type="InterPro" id="IPR036291">
    <property type="entry name" value="NAD(P)-bd_dom_sf"/>
</dbReference>
<keyword evidence="8" id="KW-0333">Golgi apparatus</keyword>
<reference evidence="14 15" key="1">
    <citation type="journal article" date="2013" name="ISME J.">
        <title>By their genes ye shall know them: genomic signatures of predatory bacteria.</title>
        <authorList>
            <person name="Pasternak Z."/>
            <person name="Pietrokovski S."/>
            <person name="Rotem O."/>
            <person name="Gophna U."/>
            <person name="Lurie-Weinberger M.N."/>
            <person name="Jurkevitch E."/>
        </authorList>
    </citation>
    <scope>NUCLEOTIDE SEQUENCE [LARGE SCALE GENOMIC DNA]</scope>
    <source>
        <strain evidence="14 15">JSS</strain>
    </source>
</reference>